<sequence>MGRGRAVEAVGLESSTPHSVDLMFFFDLRDFREEHHCVDDFHRISHIRYSRTFKNIIVLKNITNPIFQNINVLKNITDPIPSDLSEEHHCVDDV</sequence>
<proteinExistence type="predicted"/>
<evidence type="ECO:0000313" key="1">
    <source>
        <dbReference type="EMBL" id="KAI7998920.1"/>
    </source>
</evidence>
<comment type="caution">
    <text evidence="1">The sequence shown here is derived from an EMBL/GenBank/DDBJ whole genome shotgun (WGS) entry which is preliminary data.</text>
</comment>
<evidence type="ECO:0000313" key="2">
    <source>
        <dbReference type="Proteomes" id="UP001060215"/>
    </source>
</evidence>
<protein>
    <submittedName>
        <fullName evidence="1">Uncharacterized protein</fullName>
    </submittedName>
</protein>
<dbReference type="EMBL" id="CM045767">
    <property type="protein sequence ID" value="KAI7998920.1"/>
    <property type="molecule type" value="Genomic_DNA"/>
</dbReference>
<accession>A0ACC0GFE4</accession>
<keyword evidence="2" id="KW-1185">Reference proteome</keyword>
<name>A0ACC0GFE4_9ERIC</name>
<gene>
    <name evidence="1" type="ORF">LOK49_LG10G03012</name>
</gene>
<dbReference type="Proteomes" id="UP001060215">
    <property type="component" value="Chromosome 10"/>
</dbReference>
<reference evidence="1 2" key="1">
    <citation type="journal article" date="2022" name="Plant J.">
        <title>Chromosome-level genome of Camellia lanceoleosa provides a valuable resource for understanding genome evolution and self-incompatibility.</title>
        <authorList>
            <person name="Gong W."/>
            <person name="Xiao S."/>
            <person name="Wang L."/>
            <person name="Liao Z."/>
            <person name="Chang Y."/>
            <person name="Mo W."/>
            <person name="Hu G."/>
            <person name="Li W."/>
            <person name="Zhao G."/>
            <person name="Zhu H."/>
            <person name="Hu X."/>
            <person name="Ji K."/>
            <person name="Xiang X."/>
            <person name="Song Q."/>
            <person name="Yuan D."/>
            <person name="Jin S."/>
            <person name="Zhang L."/>
        </authorList>
    </citation>
    <scope>NUCLEOTIDE SEQUENCE [LARGE SCALE GENOMIC DNA]</scope>
    <source>
        <strain evidence="1">SQ_2022a</strain>
    </source>
</reference>
<organism evidence="1 2">
    <name type="scientific">Camellia lanceoleosa</name>
    <dbReference type="NCBI Taxonomy" id="1840588"/>
    <lineage>
        <taxon>Eukaryota</taxon>
        <taxon>Viridiplantae</taxon>
        <taxon>Streptophyta</taxon>
        <taxon>Embryophyta</taxon>
        <taxon>Tracheophyta</taxon>
        <taxon>Spermatophyta</taxon>
        <taxon>Magnoliopsida</taxon>
        <taxon>eudicotyledons</taxon>
        <taxon>Gunneridae</taxon>
        <taxon>Pentapetalae</taxon>
        <taxon>asterids</taxon>
        <taxon>Ericales</taxon>
        <taxon>Theaceae</taxon>
        <taxon>Camellia</taxon>
    </lineage>
</organism>